<protein>
    <submittedName>
        <fullName evidence="1">ABC transporter ATP-binding protein</fullName>
    </submittedName>
</protein>
<name>A0A9D1NPK0_9FIRM</name>
<proteinExistence type="predicted"/>
<feature type="non-terminal residue" evidence="1">
    <location>
        <position position="1"/>
    </location>
</feature>
<reference evidence="1" key="1">
    <citation type="submission" date="2020-10" db="EMBL/GenBank/DDBJ databases">
        <authorList>
            <person name="Gilroy R."/>
        </authorList>
    </citation>
    <scope>NUCLEOTIDE SEQUENCE</scope>
    <source>
        <strain evidence="1">1370</strain>
    </source>
</reference>
<dbReference type="PANTHER" id="PTHR43875:SF1">
    <property type="entry name" value="OSMOPROTECTIVE COMPOUNDS UPTAKE ATP-BINDING PROTEIN GGTA"/>
    <property type="match status" value="1"/>
</dbReference>
<dbReference type="AlphaFoldDB" id="A0A9D1NPK0"/>
<keyword evidence="1" id="KW-0547">Nucleotide-binding</keyword>
<sequence length="146" mass="16291">QGVVQQVEKPQAVYDDPVNLFVAKFLGTPAINVFKGRVLDKRLFIGEQDVMRAEGYRDGDVIIGIRPEGFTVREDGPFSCEFVRLDVMGRDVSIISKCPECEEETLRAIVSSDDVKGLGLKSVAFELKPSKVFLFDPVTEKRLRPA</sequence>
<dbReference type="SUPFAM" id="SSF50331">
    <property type="entry name" value="MOP-like"/>
    <property type="match status" value="1"/>
</dbReference>
<accession>A0A9D1NPK0</accession>
<evidence type="ECO:0000313" key="2">
    <source>
        <dbReference type="Proteomes" id="UP000823960"/>
    </source>
</evidence>
<gene>
    <name evidence="1" type="ORF">IAD28_02100</name>
</gene>
<dbReference type="InterPro" id="IPR008995">
    <property type="entry name" value="Mo/tungstate-bd_C_term_dom"/>
</dbReference>
<dbReference type="EMBL" id="DVOL01000028">
    <property type="protein sequence ID" value="HIV10471.1"/>
    <property type="molecule type" value="Genomic_DNA"/>
</dbReference>
<dbReference type="PANTHER" id="PTHR43875">
    <property type="entry name" value="MALTODEXTRIN IMPORT ATP-BINDING PROTEIN MSMX"/>
    <property type="match status" value="1"/>
</dbReference>
<organism evidence="1 2">
    <name type="scientific">Candidatus Faeciplasma avium</name>
    <dbReference type="NCBI Taxonomy" id="2840798"/>
    <lineage>
        <taxon>Bacteria</taxon>
        <taxon>Bacillati</taxon>
        <taxon>Bacillota</taxon>
        <taxon>Clostridia</taxon>
        <taxon>Eubacteriales</taxon>
        <taxon>Oscillospiraceae</taxon>
        <taxon>Oscillospiraceae incertae sedis</taxon>
        <taxon>Candidatus Faeciplasma</taxon>
    </lineage>
</organism>
<dbReference type="GO" id="GO:0005524">
    <property type="term" value="F:ATP binding"/>
    <property type="evidence" value="ECO:0007669"/>
    <property type="project" value="UniProtKB-KW"/>
</dbReference>
<dbReference type="GO" id="GO:0016887">
    <property type="term" value="F:ATP hydrolysis activity"/>
    <property type="evidence" value="ECO:0007669"/>
    <property type="project" value="InterPro"/>
</dbReference>
<keyword evidence="1" id="KW-0067">ATP-binding</keyword>
<comment type="caution">
    <text evidence="1">The sequence shown here is derived from an EMBL/GenBank/DDBJ whole genome shotgun (WGS) entry which is preliminary data.</text>
</comment>
<reference evidence="1" key="2">
    <citation type="journal article" date="2021" name="PeerJ">
        <title>Extensive microbial diversity within the chicken gut microbiome revealed by metagenomics and culture.</title>
        <authorList>
            <person name="Gilroy R."/>
            <person name="Ravi A."/>
            <person name="Getino M."/>
            <person name="Pursley I."/>
            <person name="Horton D.L."/>
            <person name="Alikhan N.F."/>
            <person name="Baker D."/>
            <person name="Gharbi K."/>
            <person name="Hall N."/>
            <person name="Watson M."/>
            <person name="Adriaenssens E.M."/>
            <person name="Foster-Nyarko E."/>
            <person name="Jarju S."/>
            <person name="Secka A."/>
            <person name="Antonio M."/>
            <person name="Oren A."/>
            <person name="Chaudhuri R.R."/>
            <person name="La Ragione R."/>
            <person name="Hildebrand F."/>
            <person name="Pallen M.J."/>
        </authorList>
    </citation>
    <scope>NUCLEOTIDE SEQUENCE</scope>
    <source>
        <strain evidence="1">1370</strain>
    </source>
</reference>
<evidence type="ECO:0000313" key="1">
    <source>
        <dbReference type="EMBL" id="HIV10471.1"/>
    </source>
</evidence>
<dbReference type="GO" id="GO:0055052">
    <property type="term" value="C:ATP-binding cassette (ABC) transporter complex, substrate-binding subunit-containing"/>
    <property type="evidence" value="ECO:0007669"/>
    <property type="project" value="TreeGrafter"/>
</dbReference>
<dbReference type="Proteomes" id="UP000823960">
    <property type="component" value="Unassembled WGS sequence"/>
</dbReference>
<dbReference type="InterPro" id="IPR047641">
    <property type="entry name" value="ABC_transpr_MalK/UgpC-like"/>
</dbReference>
<dbReference type="Gene3D" id="2.40.50.100">
    <property type="match status" value="1"/>
</dbReference>